<keyword evidence="6 8" id="KW-0472">Membrane</keyword>
<feature type="transmembrane region" description="Helical" evidence="8">
    <location>
        <begin position="264"/>
        <end position="282"/>
    </location>
</feature>
<dbReference type="InterPro" id="IPR050925">
    <property type="entry name" value="Rhomboid_protease_S54"/>
</dbReference>
<dbReference type="GO" id="GO:0006465">
    <property type="term" value="P:signal peptide processing"/>
    <property type="evidence" value="ECO:0007669"/>
    <property type="project" value="TreeGrafter"/>
</dbReference>
<feature type="transmembrane region" description="Helical" evidence="8">
    <location>
        <begin position="315"/>
        <end position="337"/>
    </location>
</feature>
<comment type="similarity">
    <text evidence="2">Belongs to the peptidase S54 family.</text>
</comment>
<organism evidence="10 11">
    <name type="scientific">Coemansia reversa (strain ATCC 12441 / NRRL 1564)</name>
    <dbReference type="NCBI Taxonomy" id="763665"/>
    <lineage>
        <taxon>Eukaryota</taxon>
        <taxon>Fungi</taxon>
        <taxon>Fungi incertae sedis</taxon>
        <taxon>Zoopagomycota</taxon>
        <taxon>Kickxellomycotina</taxon>
        <taxon>Kickxellomycetes</taxon>
        <taxon>Kickxellales</taxon>
        <taxon>Kickxellaceae</taxon>
        <taxon>Coemansia</taxon>
    </lineage>
</organism>
<feature type="domain" description="Peptidase S54 rhomboid" evidence="9">
    <location>
        <begin position="252"/>
        <end position="392"/>
    </location>
</feature>
<dbReference type="GO" id="GO:0004252">
    <property type="term" value="F:serine-type endopeptidase activity"/>
    <property type="evidence" value="ECO:0007669"/>
    <property type="project" value="InterPro"/>
</dbReference>
<feature type="transmembrane region" description="Helical" evidence="8">
    <location>
        <begin position="344"/>
        <end position="364"/>
    </location>
</feature>
<dbReference type="PANTHER" id="PTHR43731">
    <property type="entry name" value="RHOMBOID PROTEASE"/>
    <property type="match status" value="1"/>
</dbReference>
<evidence type="ECO:0000256" key="8">
    <source>
        <dbReference type="SAM" id="Phobius"/>
    </source>
</evidence>
<dbReference type="Gene3D" id="1.20.1540.10">
    <property type="entry name" value="Rhomboid-like"/>
    <property type="match status" value="1"/>
</dbReference>
<keyword evidence="5 8" id="KW-1133">Transmembrane helix</keyword>
<gene>
    <name evidence="10" type="ORF">COEREDRAFT_81216</name>
</gene>
<dbReference type="InterPro" id="IPR022764">
    <property type="entry name" value="Peptidase_S54_rhomboid_dom"/>
</dbReference>
<evidence type="ECO:0000256" key="7">
    <source>
        <dbReference type="SAM" id="MobiDB-lite"/>
    </source>
</evidence>
<accession>A0A2G5BC14</accession>
<evidence type="ECO:0000256" key="1">
    <source>
        <dbReference type="ARBA" id="ARBA00004141"/>
    </source>
</evidence>
<dbReference type="STRING" id="763665.A0A2G5BC14"/>
<feature type="transmembrane region" description="Helical" evidence="8">
    <location>
        <begin position="376"/>
        <end position="394"/>
    </location>
</feature>
<protein>
    <submittedName>
        <fullName evidence="10">Rhomboid-domain-containing protein</fullName>
    </submittedName>
</protein>
<dbReference type="SUPFAM" id="SSF144091">
    <property type="entry name" value="Rhomboid-like"/>
    <property type="match status" value="1"/>
</dbReference>
<dbReference type="AlphaFoldDB" id="A0A2G5BC14"/>
<proteinExistence type="inferred from homology"/>
<evidence type="ECO:0000313" key="10">
    <source>
        <dbReference type="EMBL" id="PIA16559.1"/>
    </source>
</evidence>
<evidence type="ECO:0000256" key="5">
    <source>
        <dbReference type="ARBA" id="ARBA00022989"/>
    </source>
</evidence>
<keyword evidence="11" id="KW-1185">Reference proteome</keyword>
<evidence type="ECO:0000256" key="2">
    <source>
        <dbReference type="ARBA" id="ARBA00009045"/>
    </source>
</evidence>
<keyword evidence="3 8" id="KW-0812">Transmembrane</keyword>
<reference evidence="10 11" key="1">
    <citation type="journal article" date="2015" name="Genome Biol. Evol.">
        <title>Phylogenomic analyses indicate that early fungi evolved digesting cell walls of algal ancestors of land plants.</title>
        <authorList>
            <person name="Chang Y."/>
            <person name="Wang S."/>
            <person name="Sekimoto S."/>
            <person name="Aerts A.L."/>
            <person name="Choi C."/>
            <person name="Clum A."/>
            <person name="LaButti K.M."/>
            <person name="Lindquist E.A."/>
            <person name="Yee Ngan C."/>
            <person name="Ohm R.A."/>
            <person name="Salamov A.A."/>
            <person name="Grigoriev I.V."/>
            <person name="Spatafora J.W."/>
            <person name="Berbee M.L."/>
        </authorList>
    </citation>
    <scope>NUCLEOTIDE SEQUENCE [LARGE SCALE GENOMIC DNA]</scope>
    <source>
        <strain evidence="10 11">NRRL 1564</strain>
    </source>
</reference>
<dbReference type="GO" id="GO:0016020">
    <property type="term" value="C:membrane"/>
    <property type="evidence" value="ECO:0007669"/>
    <property type="project" value="UniProtKB-SubCell"/>
</dbReference>
<dbReference type="InterPro" id="IPR035952">
    <property type="entry name" value="Rhomboid-like_sf"/>
</dbReference>
<name>A0A2G5BC14_COERN</name>
<evidence type="ECO:0000256" key="3">
    <source>
        <dbReference type="ARBA" id="ARBA00022692"/>
    </source>
</evidence>
<sequence>MFGRSYAQGRLLLSRAAIGHSCISSWTTAAFAQKPVHSYMSPSTTLYLKGSIRTYSQSRYKQFREWQKQVRQEKQRLYDESEPEPESYPKNPNNHKILLMRPTLWAVVFTAGTFYLCSDIFVDRQEKLLKKARGLFDIIWSGTEPGSDEDRIWALMSDPAVRGLVGRSHAVSGESHAKMIRLIARLPGWVPFELKRTAVAFSDSWYQLSRGQRCIYTIVGINTVVFSMWQIPRLLPFMARHFLHDPRSGLSYTMLTSTFSHREVWHFLFNMVALVSFGAPVAETMGLEQFSAFYLSAGVASSLASQLLSPIQRAIILPSLGASGAVYGVVGATMMMFPHTKIALIFLPFFGFTITQAFPALLAYDLAGAVLGWSSFNHIAHLGGALYGMAYPIWGTDLWNRLVHTVRDRRQHKNHPTR</sequence>
<dbReference type="Proteomes" id="UP000242474">
    <property type="component" value="Unassembled WGS sequence"/>
</dbReference>
<dbReference type="PANTHER" id="PTHR43731:SF14">
    <property type="entry name" value="PRESENILIN-ASSOCIATED RHOMBOID-LIKE PROTEIN, MITOCHONDRIAL"/>
    <property type="match status" value="1"/>
</dbReference>
<dbReference type="OrthoDB" id="10260614at2759"/>
<keyword evidence="4" id="KW-0378">Hydrolase</keyword>
<evidence type="ECO:0000259" key="9">
    <source>
        <dbReference type="Pfam" id="PF01694"/>
    </source>
</evidence>
<evidence type="ECO:0000313" key="11">
    <source>
        <dbReference type="Proteomes" id="UP000242474"/>
    </source>
</evidence>
<feature type="region of interest" description="Disordered" evidence="7">
    <location>
        <begin position="74"/>
        <end position="93"/>
    </location>
</feature>
<feature type="transmembrane region" description="Helical" evidence="8">
    <location>
        <begin position="103"/>
        <end position="122"/>
    </location>
</feature>
<comment type="subcellular location">
    <subcellularLocation>
        <location evidence="1">Membrane</location>
        <topology evidence="1">Multi-pass membrane protein</topology>
    </subcellularLocation>
</comment>
<dbReference type="EMBL" id="KZ303499">
    <property type="protein sequence ID" value="PIA16559.1"/>
    <property type="molecule type" value="Genomic_DNA"/>
</dbReference>
<evidence type="ECO:0000256" key="6">
    <source>
        <dbReference type="ARBA" id="ARBA00023136"/>
    </source>
</evidence>
<dbReference type="FunFam" id="1.20.1540.10:FF:000012">
    <property type="entry name" value="Rhomboid family protein"/>
    <property type="match status" value="1"/>
</dbReference>
<evidence type="ECO:0000256" key="4">
    <source>
        <dbReference type="ARBA" id="ARBA00022801"/>
    </source>
</evidence>
<dbReference type="Pfam" id="PF01694">
    <property type="entry name" value="Rhomboid"/>
    <property type="match status" value="1"/>
</dbReference>